<name>A0A7D4PX90_9MICO</name>
<evidence type="ECO:0000313" key="7">
    <source>
        <dbReference type="EMBL" id="QKJ25264.1"/>
    </source>
</evidence>
<dbReference type="SMART" id="SM00732">
    <property type="entry name" value="YqgFc"/>
    <property type="match status" value="1"/>
</dbReference>
<keyword evidence="2 5" id="KW-0690">Ribosome biogenesis</keyword>
<evidence type="ECO:0000256" key="3">
    <source>
        <dbReference type="ARBA" id="ARBA00022722"/>
    </source>
</evidence>
<dbReference type="InterPro" id="IPR005227">
    <property type="entry name" value="YqgF"/>
</dbReference>
<dbReference type="InterPro" id="IPR006641">
    <property type="entry name" value="YqgF/RNaseH-like_dom"/>
</dbReference>
<evidence type="ECO:0000256" key="5">
    <source>
        <dbReference type="HAMAP-Rule" id="MF_00651"/>
    </source>
</evidence>
<dbReference type="CDD" id="cd16964">
    <property type="entry name" value="YqgF"/>
    <property type="match status" value="1"/>
</dbReference>
<protein>
    <recommendedName>
        <fullName evidence="5">Putative pre-16S rRNA nuclease</fullName>
        <ecNumber evidence="5">3.1.-.-</ecNumber>
    </recommendedName>
</protein>
<dbReference type="Gene3D" id="3.30.420.140">
    <property type="entry name" value="YqgF/RNase H-like domain"/>
    <property type="match status" value="1"/>
</dbReference>
<evidence type="ECO:0000256" key="4">
    <source>
        <dbReference type="ARBA" id="ARBA00022801"/>
    </source>
</evidence>
<organism evidence="7 8">
    <name type="scientific">Aquiluna borgnonia</name>
    <dbReference type="NCBI Taxonomy" id="2499157"/>
    <lineage>
        <taxon>Bacteria</taxon>
        <taxon>Bacillati</taxon>
        <taxon>Actinomycetota</taxon>
        <taxon>Actinomycetes</taxon>
        <taxon>Micrococcales</taxon>
        <taxon>Microbacteriaceae</taxon>
        <taxon>Luna cluster</taxon>
        <taxon>Luna-1 subcluster</taxon>
        <taxon>Aquiluna</taxon>
    </lineage>
</organism>
<dbReference type="EMBL" id="CP054056">
    <property type="protein sequence ID" value="QKJ25264.1"/>
    <property type="molecule type" value="Genomic_DNA"/>
</dbReference>
<dbReference type="PANTHER" id="PTHR33317">
    <property type="entry name" value="POLYNUCLEOTIDYL TRANSFERASE, RIBONUCLEASE H-LIKE SUPERFAMILY PROTEIN"/>
    <property type="match status" value="1"/>
</dbReference>
<dbReference type="GO" id="GO:0004518">
    <property type="term" value="F:nuclease activity"/>
    <property type="evidence" value="ECO:0007669"/>
    <property type="project" value="UniProtKB-KW"/>
</dbReference>
<dbReference type="EC" id="3.1.-.-" evidence="5"/>
<sequence>MAFVALDVGDVRIGLAFNQGELVLPKEVFQNTEPGLVALTEDLTRLKPEVVYVGLPLSLSGGHTASTSKAIEFARKIQNLGFTVRLVDERMTTRGAQAKLTAAGKSTRDSRSIIDSVAAMAILELALANPQIGLALEDLDA</sequence>
<accession>A0A7D4PX90</accession>
<dbReference type="Proteomes" id="UP000501003">
    <property type="component" value="Chromosome"/>
</dbReference>
<dbReference type="GO" id="GO:0016788">
    <property type="term" value="F:hydrolase activity, acting on ester bonds"/>
    <property type="evidence" value="ECO:0007669"/>
    <property type="project" value="UniProtKB-UniRule"/>
</dbReference>
<dbReference type="GO" id="GO:0000967">
    <property type="term" value="P:rRNA 5'-end processing"/>
    <property type="evidence" value="ECO:0007669"/>
    <property type="project" value="UniProtKB-UniRule"/>
</dbReference>
<dbReference type="NCBIfam" id="TIGR00250">
    <property type="entry name" value="RNAse_H_YqgF"/>
    <property type="match status" value="1"/>
</dbReference>
<evidence type="ECO:0000256" key="1">
    <source>
        <dbReference type="ARBA" id="ARBA00022490"/>
    </source>
</evidence>
<dbReference type="PANTHER" id="PTHR33317:SF4">
    <property type="entry name" value="POLYNUCLEOTIDYL TRANSFERASE, RIBONUCLEASE H-LIKE SUPERFAMILY PROTEIN"/>
    <property type="match status" value="1"/>
</dbReference>
<gene>
    <name evidence="7" type="primary">ruvX</name>
    <name evidence="7" type="ORF">HRU87_03530</name>
</gene>
<dbReference type="Pfam" id="PF03652">
    <property type="entry name" value="RuvX"/>
    <property type="match status" value="1"/>
</dbReference>
<keyword evidence="8" id="KW-1185">Reference proteome</keyword>
<evidence type="ECO:0000256" key="2">
    <source>
        <dbReference type="ARBA" id="ARBA00022517"/>
    </source>
</evidence>
<dbReference type="RefSeq" id="WP_173493561.1">
    <property type="nucleotide sequence ID" value="NZ_CP054056.1"/>
</dbReference>
<comment type="similarity">
    <text evidence="5">Belongs to the YqgF HJR family.</text>
</comment>
<feature type="domain" description="YqgF/RNase H-like" evidence="6">
    <location>
        <begin position="1"/>
        <end position="96"/>
    </location>
</feature>
<reference evidence="7 8" key="1">
    <citation type="submission" date="2020-05" db="EMBL/GenBank/DDBJ databases">
        <title>Aquirufa sp. strain 15G-AUS-rot a new Aquirufa species.</title>
        <authorList>
            <person name="Pitt A."/>
            <person name="Hahn M.W."/>
        </authorList>
    </citation>
    <scope>NUCLEOTIDE SEQUENCE [LARGE SCALE GENOMIC DNA]</scope>
    <source>
        <strain evidence="7 8">15G-AUS-rot</strain>
    </source>
</reference>
<keyword evidence="4 5" id="KW-0378">Hydrolase</keyword>
<evidence type="ECO:0000313" key="8">
    <source>
        <dbReference type="Proteomes" id="UP000501003"/>
    </source>
</evidence>
<dbReference type="InterPro" id="IPR037027">
    <property type="entry name" value="YqgF/RNaseH-like_dom_sf"/>
</dbReference>
<comment type="subcellular location">
    <subcellularLocation>
        <location evidence="5">Cytoplasm</location>
    </subcellularLocation>
</comment>
<comment type="function">
    <text evidence="5">Could be a nuclease involved in processing of the 5'-end of pre-16S rRNA.</text>
</comment>
<dbReference type="InterPro" id="IPR012337">
    <property type="entry name" value="RNaseH-like_sf"/>
</dbReference>
<dbReference type="SUPFAM" id="SSF53098">
    <property type="entry name" value="Ribonuclease H-like"/>
    <property type="match status" value="1"/>
</dbReference>
<dbReference type="KEGG" id="aqg:HRU87_03530"/>
<proteinExistence type="inferred from homology"/>
<dbReference type="GO" id="GO:0005829">
    <property type="term" value="C:cytosol"/>
    <property type="evidence" value="ECO:0007669"/>
    <property type="project" value="TreeGrafter"/>
</dbReference>
<dbReference type="AlphaFoldDB" id="A0A7D4PX90"/>
<keyword evidence="3 5" id="KW-0540">Nuclease</keyword>
<evidence type="ECO:0000259" key="6">
    <source>
        <dbReference type="SMART" id="SM00732"/>
    </source>
</evidence>
<dbReference type="HAMAP" id="MF_00651">
    <property type="entry name" value="Nuclease_YqgF"/>
    <property type="match status" value="1"/>
</dbReference>
<keyword evidence="1 5" id="KW-0963">Cytoplasm</keyword>